<evidence type="ECO:0000313" key="3">
    <source>
        <dbReference type="EMBL" id="KFB09616.1"/>
    </source>
</evidence>
<feature type="transmembrane region" description="Helical" evidence="1">
    <location>
        <begin position="39"/>
        <end position="58"/>
    </location>
</feature>
<protein>
    <recommendedName>
        <fullName evidence="2">DUF305 domain-containing protein</fullName>
    </recommendedName>
</protein>
<feature type="transmembrane region" description="Helical" evidence="1">
    <location>
        <begin position="64"/>
        <end position="84"/>
    </location>
</feature>
<dbReference type="AlphaFoldDB" id="A0A084U9I0"/>
<dbReference type="Gene3D" id="1.20.1260.10">
    <property type="match status" value="1"/>
</dbReference>
<gene>
    <name evidence="3" type="ORF">EL18_00632</name>
</gene>
<dbReference type="EMBL" id="JMQM01000001">
    <property type="protein sequence ID" value="KFB09616.1"/>
    <property type="molecule type" value="Genomic_DNA"/>
</dbReference>
<dbReference type="InterPro" id="IPR012347">
    <property type="entry name" value="Ferritin-like"/>
</dbReference>
<dbReference type="eggNOG" id="COG3544">
    <property type="taxonomic scope" value="Bacteria"/>
</dbReference>
<evidence type="ECO:0000313" key="4">
    <source>
        <dbReference type="Proteomes" id="UP000053675"/>
    </source>
</evidence>
<proteinExistence type="predicted"/>
<accession>A0A084U9I0</accession>
<dbReference type="STRING" id="472175.EL18_00632"/>
<dbReference type="OrthoDB" id="517560at2"/>
<dbReference type="Proteomes" id="UP000053675">
    <property type="component" value="Unassembled WGS sequence"/>
</dbReference>
<name>A0A084U9I0_9HYPH</name>
<dbReference type="InterPro" id="IPR005183">
    <property type="entry name" value="DUF305_CopM-like"/>
</dbReference>
<organism evidence="3 4">
    <name type="scientific">Nitratireductor basaltis</name>
    <dbReference type="NCBI Taxonomy" id="472175"/>
    <lineage>
        <taxon>Bacteria</taxon>
        <taxon>Pseudomonadati</taxon>
        <taxon>Pseudomonadota</taxon>
        <taxon>Alphaproteobacteria</taxon>
        <taxon>Hyphomicrobiales</taxon>
        <taxon>Phyllobacteriaceae</taxon>
        <taxon>Nitratireductor</taxon>
    </lineage>
</organism>
<sequence>MSYIRFGLMILTSTVVMFILMYLNTYAFEHVYFSETRTYMAILMGATMAIIMLAFMLGMYKNTALNIAIFVGAAVVFAGALWLVRSQVTVSGESYMRAMIPHHSIAIMTSERAQIEDARVRKLADEIIDAQRKEIAEMAYLIEDLADGNMVKEIYEDPAPEPGSVQDALNKVMISSLDLAPMSEEEADKVLQPGERCTFRRSQESDPILWAARDGSSAAAKLNGVLVELESPADPAAASAQFTTEGMTVAVGPFDEEDDPRKEAELVFELDEGLKVGYTGYYACSR</sequence>
<evidence type="ECO:0000259" key="2">
    <source>
        <dbReference type="Pfam" id="PF03713"/>
    </source>
</evidence>
<keyword evidence="1" id="KW-1133">Transmembrane helix</keyword>
<evidence type="ECO:0000256" key="1">
    <source>
        <dbReference type="SAM" id="Phobius"/>
    </source>
</evidence>
<keyword evidence="4" id="KW-1185">Reference proteome</keyword>
<comment type="caution">
    <text evidence="3">The sequence shown here is derived from an EMBL/GenBank/DDBJ whole genome shotgun (WGS) entry which is preliminary data.</text>
</comment>
<dbReference type="Pfam" id="PF03713">
    <property type="entry name" value="DUF305"/>
    <property type="match status" value="1"/>
</dbReference>
<reference evidence="3 4" key="1">
    <citation type="submission" date="2014-05" db="EMBL/GenBank/DDBJ databases">
        <title>Draft Genome Sequence of Nitratireductor basaltis Strain UMTGB225, A Marine Bacterium Isolated from Green Barrel Tunicate.</title>
        <authorList>
            <person name="Gan H.Y."/>
        </authorList>
    </citation>
    <scope>NUCLEOTIDE SEQUENCE [LARGE SCALE GENOMIC DNA]</scope>
    <source>
        <strain evidence="3 4">UMTGB225</strain>
    </source>
</reference>
<dbReference type="PATRIC" id="fig|472175.3.peg.650"/>
<feature type="transmembrane region" description="Helical" evidence="1">
    <location>
        <begin position="6"/>
        <end position="27"/>
    </location>
</feature>
<keyword evidence="1" id="KW-0472">Membrane</keyword>
<feature type="domain" description="DUF305" evidence="2">
    <location>
        <begin position="94"/>
        <end position="183"/>
    </location>
</feature>
<keyword evidence="1" id="KW-0812">Transmembrane</keyword>
<dbReference type="RefSeq" id="WP_036479680.1">
    <property type="nucleotide sequence ID" value="NZ_JMQM01000001.1"/>
</dbReference>